<reference evidence="5" key="1">
    <citation type="journal article" date="2019" name="Int. J. Syst. Evol. Microbiol.">
        <title>The Global Catalogue of Microorganisms (GCM) 10K type strain sequencing project: providing services to taxonomists for standard genome sequencing and annotation.</title>
        <authorList>
            <consortium name="The Broad Institute Genomics Platform"/>
            <consortium name="The Broad Institute Genome Sequencing Center for Infectious Disease"/>
            <person name="Wu L."/>
            <person name="Ma J."/>
        </authorList>
    </citation>
    <scope>NUCLEOTIDE SEQUENCE [LARGE SCALE GENOMIC DNA]</scope>
    <source>
        <strain evidence="5">PCU 280</strain>
    </source>
</reference>
<dbReference type="Gene3D" id="1.20.120.20">
    <property type="entry name" value="Apolipoprotein"/>
    <property type="match status" value="1"/>
</dbReference>
<organism evidence="4 5">
    <name type="scientific">Paenibacillus septentrionalis</name>
    <dbReference type="NCBI Taxonomy" id="429342"/>
    <lineage>
        <taxon>Bacteria</taxon>
        <taxon>Bacillati</taxon>
        <taxon>Bacillota</taxon>
        <taxon>Bacilli</taxon>
        <taxon>Bacillales</taxon>
        <taxon>Paenibacillaceae</taxon>
        <taxon>Paenibacillus</taxon>
    </lineage>
</organism>
<evidence type="ECO:0000256" key="1">
    <source>
        <dbReference type="SAM" id="MobiDB-lite"/>
    </source>
</evidence>
<keyword evidence="2" id="KW-0812">Transmembrane</keyword>
<evidence type="ECO:0000256" key="2">
    <source>
        <dbReference type="SAM" id="Phobius"/>
    </source>
</evidence>
<evidence type="ECO:0000313" key="5">
    <source>
        <dbReference type="Proteomes" id="UP001596233"/>
    </source>
</evidence>
<gene>
    <name evidence="4" type="ORF">ACFP56_16810</name>
</gene>
<feature type="transmembrane region" description="Helical" evidence="2">
    <location>
        <begin position="585"/>
        <end position="606"/>
    </location>
</feature>
<dbReference type="Pfam" id="PF20155">
    <property type="entry name" value="TMP_3"/>
    <property type="match status" value="1"/>
</dbReference>
<feature type="region of interest" description="Disordered" evidence="1">
    <location>
        <begin position="37"/>
        <end position="56"/>
    </location>
</feature>
<dbReference type="RefSeq" id="WP_379236640.1">
    <property type="nucleotide sequence ID" value="NZ_JBHSTE010000005.1"/>
</dbReference>
<protein>
    <submittedName>
        <fullName evidence="4">Tape measure protein</fullName>
    </submittedName>
</protein>
<feature type="transmembrane region" description="Helical" evidence="2">
    <location>
        <begin position="554"/>
        <end position="573"/>
    </location>
</feature>
<feature type="domain" description="Tape measure protein N-terminal" evidence="3">
    <location>
        <begin position="346"/>
        <end position="532"/>
    </location>
</feature>
<keyword evidence="5" id="KW-1185">Reference proteome</keyword>
<keyword evidence="2" id="KW-0472">Membrane</keyword>
<accession>A0ABW1V8X9</accession>
<dbReference type="InterPro" id="IPR013491">
    <property type="entry name" value="Tape_meas_N"/>
</dbReference>
<evidence type="ECO:0000313" key="4">
    <source>
        <dbReference type="EMBL" id="MFC6334291.1"/>
    </source>
</evidence>
<dbReference type="Proteomes" id="UP001596233">
    <property type="component" value="Unassembled WGS sequence"/>
</dbReference>
<dbReference type="EMBL" id="JBHSTE010000005">
    <property type="protein sequence ID" value="MFC6334291.1"/>
    <property type="molecule type" value="Genomic_DNA"/>
</dbReference>
<dbReference type="NCBIfam" id="TIGR02675">
    <property type="entry name" value="tape_meas_nterm"/>
    <property type="match status" value="1"/>
</dbReference>
<name>A0ABW1V8X9_9BACL</name>
<evidence type="ECO:0000259" key="3">
    <source>
        <dbReference type="Pfam" id="PF20155"/>
    </source>
</evidence>
<sequence>MATLTDSVKTLKDFSKAMKSVNHHLEKMTKLMNDLGKALNNPMQPKSSGNNPKSQTDNCNPCVQISICYDSAQIAKTANEAREKMEQMTGTIIGGFKLEQIDLSEAVKGSPALLIVFKVLQEQKTAKVDNKVRMFDEIKTAFEPVGEVFNQARADINQAFEPIKKNFNDFGDKIQKKFEPIKKIFGDIGDNIQKKLEPIGEMFKNAGTNVKIGLELYGLQIRDEFNKAAQLIQVGFRLGVNKIRDPLKKVFDPIINKFKPIGIVISNAFKPLGAIFKGAGAILKSSIHPIIKSFGIVGKGIAASLMPVLGSVSKFIGGTVSKSAALLKSSFKKIFSFDQLKSLISSGMQSADQHTNLQAKLNTIKGPNETTKQLEDKLFASANRSGTNYQQTVGILSDLRLSAPDAFTNNDEAIQFVETSQKAFQLNGLSPSDSMAGMDMISGVMKKGAMSDSDFTEMMSTAPEIAQAISNFTGVSQERLKELAAEGKVTSDIFKNAILNATGEINGKFAELPATFSSVGQIIKNVIFQTIGPALGTIASKLKAALETDSFKSFVNMIATGFGLIASIGVWAFDLIINNLDIVKNVLAALGIAALVVGTTMFIAWLKPLLPLLLIIGIIYLIITILNMFGISTGEVLGFVAGLFMALFAVIWNIVAAIWNTLLSFVEFLVNLFIDPIYTVQKLIYDLTMYFGEAMYDMLVAAENFAGGFMTMILGAINEVLKGVNWLLDGLSKIFKKDLGEIKLLDETNPHALSDEFRKKLDAIEEPTSDKDLFSLDKYKMNNKDIGKAFNSGFDFGSSLGDGIASLSDSFGGGSSKGSPFGGFGPGTGNAGVPDNIANVDRVGEIGSIQNSVDISSEDLKMMRELAEMNNIQNFVSLTPSINFGDMHVRQDSDIDIIVAKISDRLNQDISTSVDAVYR</sequence>
<comment type="caution">
    <text evidence="4">The sequence shown here is derived from an EMBL/GenBank/DDBJ whole genome shotgun (WGS) entry which is preliminary data.</text>
</comment>
<feature type="transmembrane region" description="Helical" evidence="2">
    <location>
        <begin position="612"/>
        <end position="629"/>
    </location>
</feature>
<feature type="transmembrane region" description="Helical" evidence="2">
    <location>
        <begin position="636"/>
        <end position="659"/>
    </location>
</feature>
<keyword evidence="2" id="KW-1133">Transmembrane helix</keyword>
<proteinExistence type="predicted"/>
<feature type="compositionally biased region" description="Polar residues" evidence="1">
    <location>
        <begin position="41"/>
        <end position="56"/>
    </location>
</feature>